<comment type="caution">
    <text evidence="2">The sequence shown here is derived from an EMBL/GenBank/DDBJ whole genome shotgun (WGS) entry which is preliminary data.</text>
</comment>
<proteinExistence type="predicted"/>
<dbReference type="AlphaFoldDB" id="A0A9K3GJ28"/>
<feature type="non-terminal residue" evidence="2">
    <location>
        <position position="1"/>
    </location>
</feature>
<feature type="chain" id="PRO_5039914108" evidence="1">
    <location>
        <begin position="27"/>
        <end position="155"/>
    </location>
</feature>
<evidence type="ECO:0000256" key="1">
    <source>
        <dbReference type="SAM" id="SignalP"/>
    </source>
</evidence>
<reference evidence="2 3" key="1">
    <citation type="journal article" date="2018" name="PLoS ONE">
        <title>The draft genome of Kipferlia bialata reveals reductive genome evolution in fornicate parasites.</title>
        <authorList>
            <person name="Tanifuji G."/>
            <person name="Takabayashi S."/>
            <person name="Kume K."/>
            <person name="Takagi M."/>
            <person name="Nakayama T."/>
            <person name="Kamikawa R."/>
            <person name="Inagaki Y."/>
            <person name="Hashimoto T."/>
        </authorList>
    </citation>
    <scope>NUCLEOTIDE SEQUENCE [LARGE SCALE GENOMIC DNA]</scope>
    <source>
        <strain evidence="2">NY0173</strain>
    </source>
</reference>
<sequence>MGLYTSVVDIMTLLLCLLVLLVAVVAEFFEPSLGNNCRWNTHHTKCEGTCTQNTQSCIETVPGTCGCRDGCNYDFGRDQCVGKCSGSHGCFLEPSHNTTCTCVDCGFINNTNKYCSGSCSGGRTCRQPKSDGPCQCTSVACSYDFATQGCVGACS</sequence>
<name>A0A9K3GJ28_9EUKA</name>
<feature type="signal peptide" evidence="1">
    <location>
        <begin position="1"/>
        <end position="26"/>
    </location>
</feature>
<dbReference type="EMBL" id="BDIP01001563">
    <property type="protein sequence ID" value="GIQ84657.1"/>
    <property type="molecule type" value="Genomic_DNA"/>
</dbReference>
<evidence type="ECO:0000313" key="3">
    <source>
        <dbReference type="Proteomes" id="UP000265618"/>
    </source>
</evidence>
<gene>
    <name evidence="2" type="ORF">KIPB_006193</name>
</gene>
<evidence type="ECO:0000313" key="2">
    <source>
        <dbReference type="EMBL" id="GIQ84657.1"/>
    </source>
</evidence>
<dbReference type="Proteomes" id="UP000265618">
    <property type="component" value="Unassembled WGS sequence"/>
</dbReference>
<accession>A0A9K3GJ28</accession>
<protein>
    <submittedName>
        <fullName evidence="2">Uncharacterized protein</fullName>
    </submittedName>
</protein>
<keyword evidence="1" id="KW-0732">Signal</keyword>
<organism evidence="2 3">
    <name type="scientific">Kipferlia bialata</name>
    <dbReference type="NCBI Taxonomy" id="797122"/>
    <lineage>
        <taxon>Eukaryota</taxon>
        <taxon>Metamonada</taxon>
        <taxon>Carpediemonas-like organisms</taxon>
        <taxon>Kipferlia</taxon>
    </lineage>
</organism>
<keyword evidence="3" id="KW-1185">Reference proteome</keyword>